<protein>
    <submittedName>
        <fullName evidence="1">Uncharacterized protein</fullName>
    </submittedName>
</protein>
<accession>A0A182JEN6</accession>
<dbReference type="VEuPathDB" id="VectorBase:AATE016665"/>
<sequence length="127" mass="13451">MPQGVASQPPAPVALQGLHRLEMLQKGVTPPSRDDIAVHVRSCLSTELAASLNWLKSELLGEIKSVLATTNPSHQVTAHGSIQASTQPSRPSTPAWNTSLGTGLTNVPPKRRLIDRTPPPAVVNLST</sequence>
<evidence type="ECO:0000313" key="1">
    <source>
        <dbReference type="EnsemblMetazoa" id="AATE016665-PA.1"/>
    </source>
</evidence>
<reference evidence="1" key="1">
    <citation type="submission" date="2022-08" db="UniProtKB">
        <authorList>
            <consortium name="EnsemblMetazoa"/>
        </authorList>
    </citation>
    <scope>IDENTIFICATION</scope>
    <source>
        <strain evidence="1">EBRO</strain>
    </source>
</reference>
<dbReference type="EnsemblMetazoa" id="AATE016665-RA">
    <property type="protein sequence ID" value="AATE016665-PA.1"/>
    <property type="gene ID" value="AATE016665"/>
</dbReference>
<organism evidence="1">
    <name type="scientific">Anopheles atroparvus</name>
    <name type="common">European mosquito</name>
    <dbReference type="NCBI Taxonomy" id="41427"/>
    <lineage>
        <taxon>Eukaryota</taxon>
        <taxon>Metazoa</taxon>
        <taxon>Ecdysozoa</taxon>
        <taxon>Arthropoda</taxon>
        <taxon>Hexapoda</taxon>
        <taxon>Insecta</taxon>
        <taxon>Pterygota</taxon>
        <taxon>Neoptera</taxon>
        <taxon>Endopterygota</taxon>
        <taxon>Diptera</taxon>
        <taxon>Nematocera</taxon>
        <taxon>Culicoidea</taxon>
        <taxon>Culicidae</taxon>
        <taxon>Anophelinae</taxon>
        <taxon>Anopheles</taxon>
    </lineage>
</organism>
<proteinExistence type="predicted"/>
<dbReference type="AlphaFoldDB" id="A0A182JEN6"/>
<dbReference type="EMBL" id="AXCP01008459">
    <property type="status" value="NOT_ANNOTATED_CDS"/>
    <property type="molecule type" value="Genomic_DNA"/>
</dbReference>
<name>A0A182JEN6_ANOAO</name>